<comment type="caution">
    <text evidence="1">The sequence shown here is derived from an EMBL/GenBank/DDBJ whole genome shotgun (WGS) entry which is preliminary data.</text>
</comment>
<reference evidence="1 2" key="1">
    <citation type="submission" date="2021-11" db="EMBL/GenBank/DDBJ databases">
        <title>Black yeast isolated from Biological Soil Crust.</title>
        <authorList>
            <person name="Kurbessoian T."/>
        </authorList>
    </citation>
    <scope>NUCLEOTIDE SEQUENCE [LARGE SCALE GENOMIC DNA]</scope>
    <source>
        <strain evidence="1 2">CCFEE 5522</strain>
    </source>
</reference>
<evidence type="ECO:0000313" key="1">
    <source>
        <dbReference type="EMBL" id="KAK4542613.1"/>
    </source>
</evidence>
<protein>
    <recommendedName>
        <fullName evidence="3">F-box domain-containing protein</fullName>
    </recommendedName>
</protein>
<sequence length="444" mass="50493">MASASDRAFAIQELFEQIMLSDCISLERLSILRRVSQVFNATIAASFYLQGKMRLRHLTQQEREDQGSSDSGVNMKVYNLLATRPFYFLHSTTERRASGFHILSLIISTDMLEFFRHVGARLGLKGRKRIHTLEGSWSQMRLSVEPLALRVKIVVTIPQYGSCHKIKYTDVIVMQPEDRTIGNLILLLQRVASRSHSEHLTLAYEPTPIPHELVVHAFTPQHPGRPILVRQFAEKKAFADPKLLERVFLNLELKQLFAIQRLSTSVKNAIDASVPLMTQMQLLQSDLDASRLPRLPFSISGAAIDLLMTGQMELGAFNMKFPTYDPWDEKAMFSFGLSRDFDSDAPSVKFGVKGRDKVFHAKNQTWRTIKLSPTAVPVVLVVDVRVRQRFCYRWRYSYKEIVEFASNGTLGQLASVLQEVANRSDKTHWKKAEAGGTIRRVLQG</sequence>
<dbReference type="EMBL" id="JAVFHQ010000040">
    <property type="protein sequence ID" value="KAK4542613.1"/>
    <property type="molecule type" value="Genomic_DNA"/>
</dbReference>
<evidence type="ECO:0000313" key="2">
    <source>
        <dbReference type="Proteomes" id="UP001324427"/>
    </source>
</evidence>
<accession>A0AAV9JCA1</accession>
<gene>
    <name evidence="1" type="ORF">LTR36_006661</name>
</gene>
<evidence type="ECO:0008006" key="3">
    <source>
        <dbReference type="Google" id="ProtNLM"/>
    </source>
</evidence>
<name>A0AAV9JCA1_9PEZI</name>
<dbReference type="Proteomes" id="UP001324427">
    <property type="component" value="Unassembled WGS sequence"/>
</dbReference>
<proteinExistence type="predicted"/>
<dbReference type="AlphaFoldDB" id="A0AAV9JCA1"/>
<keyword evidence="2" id="KW-1185">Reference proteome</keyword>
<organism evidence="1 2">
    <name type="scientific">Oleoguttula mirabilis</name>
    <dbReference type="NCBI Taxonomy" id="1507867"/>
    <lineage>
        <taxon>Eukaryota</taxon>
        <taxon>Fungi</taxon>
        <taxon>Dikarya</taxon>
        <taxon>Ascomycota</taxon>
        <taxon>Pezizomycotina</taxon>
        <taxon>Dothideomycetes</taxon>
        <taxon>Dothideomycetidae</taxon>
        <taxon>Mycosphaerellales</taxon>
        <taxon>Teratosphaeriaceae</taxon>
        <taxon>Oleoguttula</taxon>
    </lineage>
</organism>